<name>A0A1G9LGY6_9CORY</name>
<keyword evidence="2" id="KW-1185">Reference proteome</keyword>
<evidence type="ECO:0000313" key="1">
    <source>
        <dbReference type="EMBL" id="SDL61191.1"/>
    </source>
</evidence>
<sequence>MTVRLYPWDMGLFGSLRALVGPAPVDLPSEVEVRTANLSPDTDEKLVIVTLTAEALARLSRLDAPLRLLPSDGRAVTFERAGRDAVPVLDPARGWVIPVSRATAAELAELPAGPGEYELSSIHLALVVEV</sequence>
<dbReference type="EMBL" id="LT629700">
    <property type="protein sequence ID" value="SDL61191.1"/>
    <property type="molecule type" value="Genomic_DNA"/>
</dbReference>
<gene>
    <name evidence="1" type="ORF">SAMN04488535_0155</name>
</gene>
<proteinExistence type="predicted"/>
<evidence type="ECO:0000313" key="2">
    <source>
        <dbReference type="Proteomes" id="UP000199350"/>
    </source>
</evidence>
<dbReference type="STRING" id="38302.SAMN04488535_0155"/>
<accession>A0A1G9LGY6</accession>
<dbReference type="AlphaFoldDB" id="A0A1G9LGY6"/>
<dbReference type="Proteomes" id="UP000199350">
    <property type="component" value="Chromosome I"/>
</dbReference>
<protein>
    <submittedName>
        <fullName evidence="1">Uncharacterized protein</fullName>
    </submittedName>
</protein>
<reference evidence="2" key="1">
    <citation type="submission" date="2016-10" db="EMBL/GenBank/DDBJ databases">
        <authorList>
            <person name="Varghese N."/>
            <person name="Submissions S."/>
        </authorList>
    </citation>
    <scope>NUCLEOTIDE SEQUENCE [LARGE SCALE GENOMIC DNA]</scope>
    <source>
        <strain evidence="2">DSM 20632</strain>
    </source>
</reference>
<organism evidence="1 2">
    <name type="scientific">Corynebacterium mycetoides</name>
    <dbReference type="NCBI Taxonomy" id="38302"/>
    <lineage>
        <taxon>Bacteria</taxon>
        <taxon>Bacillati</taxon>
        <taxon>Actinomycetota</taxon>
        <taxon>Actinomycetes</taxon>
        <taxon>Mycobacteriales</taxon>
        <taxon>Corynebacteriaceae</taxon>
        <taxon>Corynebacterium</taxon>
    </lineage>
</organism>